<evidence type="ECO:0000256" key="6">
    <source>
        <dbReference type="ARBA" id="ARBA00022519"/>
    </source>
</evidence>
<comment type="subcellular location">
    <subcellularLocation>
        <location evidence="1">Cell inner membrane</location>
    </subcellularLocation>
</comment>
<accession>A0ABV8V2B4</accession>
<keyword evidence="6" id="KW-0997">Cell inner membrane</keyword>
<evidence type="ECO:0000256" key="9">
    <source>
        <dbReference type="ARBA" id="ARBA00023136"/>
    </source>
</evidence>
<evidence type="ECO:0000256" key="1">
    <source>
        <dbReference type="ARBA" id="ARBA00004533"/>
    </source>
</evidence>
<keyword evidence="4" id="KW-0813">Transport</keyword>
<sequence>MKIWRWIVLGVVLLFVWVLLLAPPTLVANLAANAGLQLQGVSGSLWAGTAKSARLQLGKVRGNNLIFDIGEFSWRLEPFSLLALKACAEVETQLTVQQVKGRVCASAAGNVRAENLRINFPASFIELMAPLEASGRVMLALDDFQLSGAQVEQMTGAGRIENLNVLIGKDWQNFGHLNLQVSAAAAPNSGFDFSLVSDDSALQWQANAPEVRLGNQGFEMHLRSSLKLSESYQLQWGEGLAMMGFEEKDGAYLIETRLP</sequence>
<keyword evidence="12" id="KW-1185">Reference proteome</keyword>
<evidence type="ECO:0000313" key="11">
    <source>
        <dbReference type="EMBL" id="MFC4361107.1"/>
    </source>
</evidence>
<comment type="similarity">
    <text evidence="2">Belongs to the GSP N family.</text>
</comment>
<reference evidence="12" key="1">
    <citation type="journal article" date="2019" name="Int. J. Syst. Evol. Microbiol.">
        <title>The Global Catalogue of Microorganisms (GCM) 10K type strain sequencing project: providing services to taxonomists for standard genome sequencing and annotation.</title>
        <authorList>
            <consortium name="The Broad Institute Genomics Platform"/>
            <consortium name="The Broad Institute Genome Sequencing Center for Infectious Disease"/>
            <person name="Wu L."/>
            <person name="Ma J."/>
        </authorList>
    </citation>
    <scope>NUCLEOTIDE SEQUENCE [LARGE SCALE GENOMIC DNA]</scope>
    <source>
        <strain evidence="12">CECT 8570</strain>
    </source>
</reference>
<evidence type="ECO:0000256" key="10">
    <source>
        <dbReference type="ARBA" id="ARBA00030772"/>
    </source>
</evidence>
<organism evidence="11 12">
    <name type="scientific">Simiduia curdlanivorans</name>
    <dbReference type="NCBI Taxonomy" id="1492769"/>
    <lineage>
        <taxon>Bacteria</taxon>
        <taxon>Pseudomonadati</taxon>
        <taxon>Pseudomonadota</taxon>
        <taxon>Gammaproteobacteria</taxon>
        <taxon>Cellvibrionales</taxon>
        <taxon>Cellvibrionaceae</taxon>
        <taxon>Simiduia</taxon>
    </lineage>
</organism>
<gene>
    <name evidence="11" type="primary">gspN</name>
    <name evidence="11" type="ORF">ACFOX3_02275</name>
</gene>
<proteinExistence type="inferred from homology"/>
<name>A0ABV8V2B4_9GAMM</name>
<dbReference type="EMBL" id="JBHSCX010000003">
    <property type="protein sequence ID" value="MFC4361107.1"/>
    <property type="molecule type" value="Genomic_DNA"/>
</dbReference>
<evidence type="ECO:0000256" key="5">
    <source>
        <dbReference type="ARBA" id="ARBA00022475"/>
    </source>
</evidence>
<keyword evidence="8" id="KW-0653">Protein transport</keyword>
<evidence type="ECO:0000256" key="2">
    <source>
        <dbReference type="ARBA" id="ARBA00007208"/>
    </source>
</evidence>
<evidence type="ECO:0000256" key="7">
    <source>
        <dbReference type="ARBA" id="ARBA00022692"/>
    </source>
</evidence>
<dbReference type="InterPro" id="IPR022792">
    <property type="entry name" value="T2SS_protein-GspN"/>
</dbReference>
<dbReference type="Proteomes" id="UP001595840">
    <property type="component" value="Unassembled WGS sequence"/>
</dbReference>
<keyword evidence="9" id="KW-0472">Membrane</keyword>
<comment type="caution">
    <text evidence="11">The sequence shown here is derived from an EMBL/GenBank/DDBJ whole genome shotgun (WGS) entry which is preliminary data.</text>
</comment>
<evidence type="ECO:0000313" key="12">
    <source>
        <dbReference type="Proteomes" id="UP001595840"/>
    </source>
</evidence>
<dbReference type="Pfam" id="PF01203">
    <property type="entry name" value="T2SSN"/>
    <property type="match status" value="1"/>
</dbReference>
<protein>
    <recommendedName>
        <fullName evidence="3">Type II secretion system protein N</fullName>
    </recommendedName>
    <alternativeName>
        <fullName evidence="10">General secretion pathway protein N</fullName>
    </alternativeName>
</protein>
<keyword evidence="7" id="KW-0812">Transmembrane</keyword>
<evidence type="ECO:0000256" key="3">
    <source>
        <dbReference type="ARBA" id="ARBA00021563"/>
    </source>
</evidence>
<dbReference type="RefSeq" id="WP_290260265.1">
    <property type="nucleotide sequence ID" value="NZ_JAUFQG010000004.1"/>
</dbReference>
<evidence type="ECO:0000256" key="4">
    <source>
        <dbReference type="ARBA" id="ARBA00022448"/>
    </source>
</evidence>
<evidence type="ECO:0000256" key="8">
    <source>
        <dbReference type="ARBA" id="ARBA00022927"/>
    </source>
</evidence>
<keyword evidence="5" id="KW-1003">Cell membrane</keyword>